<evidence type="ECO:0000313" key="5">
    <source>
        <dbReference type="EMBL" id="KAF9784989.1"/>
    </source>
</evidence>
<feature type="compositionally biased region" description="Polar residues" evidence="1">
    <location>
        <begin position="621"/>
        <end position="632"/>
    </location>
</feature>
<name>A0A9P6HDG2_9AGAM</name>
<evidence type="ECO:0000259" key="4">
    <source>
        <dbReference type="Pfam" id="PF16862"/>
    </source>
</evidence>
<dbReference type="AlphaFoldDB" id="A0A9P6HDG2"/>
<dbReference type="Pfam" id="PF16862">
    <property type="entry name" value="Glyco_hydro_79C"/>
    <property type="match status" value="1"/>
</dbReference>
<dbReference type="PANTHER" id="PTHR36183">
    <property type="entry name" value="BETA-GLUCURONIDASE"/>
    <property type="match status" value="1"/>
</dbReference>
<feature type="region of interest" description="Disordered" evidence="1">
    <location>
        <begin position="606"/>
        <end position="632"/>
    </location>
</feature>
<protein>
    <submittedName>
        <fullName evidence="5">Glycoside hydrolase family 79 protein</fullName>
    </submittedName>
</protein>
<dbReference type="InterPro" id="IPR031728">
    <property type="entry name" value="GlcAase_C"/>
</dbReference>
<keyword evidence="5" id="KW-0378">Hydrolase</keyword>
<evidence type="ECO:0000313" key="6">
    <source>
        <dbReference type="Proteomes" id="UP000736335"/>
    </source>
</evidence>
<organism evidence="5 6">
    <name type="scientific">Thelephora terrestris</name>
    <dbReference type="NCBI Taxonomy" id="56493"/>
    <lineage>
        <taxon>Eukaryota</taxon>
        <taxon>Fungi</taxon>
        <taxon>Dikarya</taxon>
        <taxon>Basidiomycota</taxon>
        <taxon>Agaricomycotina</taxon>
        <taxon>Agaricomycetes</taxon>
        <taxon>Thelephorales</taxon>
        <taxon>Thelephoraceae</taxon>
        <taxon>Thelephora</taxon>
    </lineage>
</organism>
<dbReference type="GO" id="GO:0016787">
    <property type="term" value="F:hydrolase activity"/>
    <property type="evidence" value="ECO:0007669"/>
    <property type="project" value="UniProtKB-KW"/>
</dbReference>
<keyword evidence="2" id="KW-0812">Transmembrane</keyword>
<reference evidence="5" key="2">
    <citation type="submission" date="2020-11" db="EMBL/GenBank/DDBJ databases">
        <authorList>
            <consortium name="DOE Joint Genome Institute"/>
            <person name="Kuo A."/>
            <person name="Miyauchi S."/>
            <person name="Kiss E."/>
            <person name="Drula E."/>
            <person name="Kohler A."/>
            <person name="Sanchez-Garcia M."/>
            <person name="Andreopoulos B."/>
            <person name="Barry K.W."/>
            <person name="Bonito G."/>
            <person name="Buee M."/>
            <person name="Carver A."/>
            <person name="Chen C."/>
            <person name="Cichocki N."/>
            <person name="Clum A."/>
            <person name="Culley D."/>
            <person name="Crous P.W."/>
            <person name="Fauchery L."/>
            <person name="Girlanda M."/>
            <person name="Hayes R."/>
            <person name="Keri Z."/>
            <person name="Labutti K."/>
            <person name="Lipzen A."/>
            <person name="Lombard V."/>
            <person name="Magnuson J."/>
            <person name="Maillard F."/>
            <person name="Morin E."/>
            <person name="Murat C."/>
            <person name="Nolan M."/>
            <person name="Ohm R."/>
            <person name="Pangilinan J."/>
            <person name="Pereira M."/>
            <person name="Perotto S."/>
            <person name="Peter M."/>
            <person name="Riley R."/>
            <person name="Sitrit Y."/>
            <person name="Stielow B."/>
            <person name="Szollosi G."/>
            <person name="Zifcakova L."/>
            <person name="Stursova M."/>
            <person name="Spatafora J.W."/>
            <person name="Tedersoo L."/>
            <person name="Vaario L.-M."/>
            <person name="Yamada A."/>
            <person name="Yan M."/>
            <person name="Wang P."/>
            <person name="Xu J."/>
            <person name="Bruns T."/>
            <person name="Baldrian P."/>
            <person name="Vilgalys R."/>
            <person name="Henrissat B."/>
            <person name="Grigoriev I.V."/>
            <person name="Hibbett D."/>
            <person name="Nagy L.G."/>
            <person name="Martin F.M."/>
        </authorList>
    </citation>
    <scope>NUCLEOTIDE SEQUENCE</scope>
    <source>
        <strain evidence="5">UH-Tt-Lm1</strain>
    </source>
</reference>
<dbReference type="InterPro" id="IPR052974">
    <property type="entry name" value="GH79_Enzymes"/>
</dbReference>
<sequence length="661" mass="70431">MAVLWQARTLFFLSFVFNALAAITRYIPAGQETLFHIQPTTTDSSSPSSYTGSTSDNSQTLIPPVPPTDPPVNTLFAVQLVNGNIPGLSIPQQGAFLGFSIELSVSNHILGHNGTTLSVPFLNLLANLQERGGRVTVRIGGNSQETAVLVPSIPDGSALEKDKSTVYNPTHTPPLIFTPEILYMMANISSLVNVDWFLGIPFIDAPNWRLDVVQKGQEILGNRLLGFQAGNEPDLYLPHGHRPQGYGPASYTGEVQSLVDTMRSQGLKTQGQIIAPNVNRDWTPEDVFNTGFLDDFVQELGIISVEKYPNDNCAAVFNTGGTVHNPQDVLPMYLTHDTGVNLAQEYLNTAMIAQQLGKPFMMFETNTASCGGFPGVSDAFAAALWGLDYGMTLAYSNFTGALFHFGGQSVYYNPFTPPPTNQSAFHQWTVGPMYYANLAMAEVLGKSNQSQVIDLNANGGNPSTPGYAIYENGNPMKVALFNYLDDNSGAHDLSVAISPGGNTPASVRVKYLLADHVTARGNFTWAGQTLGAEFQSDGRLQGELNVVTVPCDATTNTCTVTVPAPGFALVFLNDQAYTDSTPSGPTTTFATTAFTKSVNTATIDPQVLETSNGHSGKDRTGFSSTSKGSSPNGATTLMDGLGGVLLGCLGAGLGAVLFALF</sequence>
<keyword evidence="2" id="KW-1133">Transmembrane helix</keyword>
<gene>
    <name evidence="5" type="ORF">BJ322DRAFT_801320</name>
</gene>
<dbReference type="PANTHER" id="PTHR36183:SF2">
    <property type="entry name" value="BETA-GLUCURONIDASE C-TERMINAL DOMAIN-CONTAINING PROTEIN"/>
    <property type="match status" value="1"/>
</dbReference>
<accession>A0A9P6HDG2</accession>
<dbReference type="OrthoDB" id="2796951at2759"/>
<comment type="caution">
    <text evidence="5">The sequence shown here is derived from an EMBL/GenBank/DDBJ whole genome shotgun (WGS) entry which is preliminary data.</text>
</comment>
<reference evidence="5" key="1">
    <citation type="journal article" date="2020" name="Nat. Commun.">
        <title>Large-scale genome sequencing of mycorrhizal fungi provides insights into the early evolution of symbiotic traits.</title>
        <authorList>
            <person name="Miyauchi S."/>
            <person name="Kiss E."/>
            <person name="Kuo A."/>
            <person name="Drula E."/>
            <person name="Kohler A."/>
            <person name="Sanchez-Garcia M."/>
            <person name="Morin E."/>
            <person name="Andreopoulos B."/>
            <person name="Barry K.W."/>
            <person name="Bonito G."/>
            <person name="Buee M."/>
            <person name="Carver A."/>
            <person name="Chen C."/>
            <person name="Cichocki N."/>
            <person name="Clum A."/>
            <person name="Culley D."/>
            <person name="Crous P.W."/>
            <person name="Fauchery L."/>
            <person name="Girlanda M."/>
            <person name="Hayes R.D."/>
            <person name="Keri Z."/>
            <person name="LaButti K."/>
            <person name="Lipzen A."/>
            <person name="Lombard V."/>
            <person name="Magnuson J."/>
            <person name="Maillard F."/>
            <person name="Murat C."/>
            <person name="Nolan M."/>
            <person name="Ohm R.A."/>
            <person name="Pangilinan J."/>
            <person name="Pereira M.F."/>
            <person name="Perotto S."/>
            <person name="Peter M."/>
            <person name="Pfister S."/>
            <person name="Riley R."/>
            <person name="Sitrit Y."/>
            <person name="Stielow J.B."/>
            <person name="Szollosi G."/>
            <person name="Zifcakova L."/>
            <person name="Stursova M."/>
            <person name="Spatafora J.W."/>
            <person name="Tedersoo L."/>
            <person name="Vaario L.M."/>
            <person name="Yamada A."/>
            <person name="Yan M."/>
            <person name="Wang P."/>
            <person name="Xu J."/>
            <person name="Bruns T."/>
            <person name="Baldrian P."/>
            <person name="Vilgalys R."/>
            <person name="Dunand C."/>
            <person name="Henrissat B."/>
            <person name="Grigoriev I.V."/>
            <person name="Hibbett D."/>
            <person name="Nagy L.G."/>
            <person name="Martin F.M."/>
        </authorList>
    </citation>
    <scope>NUCLEOTIDE SEQUENCE</scope>
    <source>
        <strain evidence="5">UH-Tt-Lm1</strain>
    </source>
</reference>
<keyword evidence="3" id="KW-0732">Signal</keyword>
<dbReference type="Gene3D" id="2.60.40.1180">
    <property type="entry name" value="Golgi alpha-mannosidase II"/>
    <property type="match status" value="1"/>
</dbReference>
<evidence type="ECO:0000256" key="1">
    <source>
        <dbReference type="SAM" id="MobiDB-lite"/>
    </source>
</evidence>
<evidence type="ECO:0000256" key="3">
    <source>
        <dbReference type="SAM" id="SignalP"/>
    </source>
</evidence>
<feature type="transmembrane region" description="Helical" evidence="2">
    <location>
        <begin position="640"/>
        <end position="660"/>
    </location>
</feature>
<dbReference type="Proteomes" id="UP000736335">
    <property type="component" value="Unassembled WGS sequence"/>
</dbReference>
<dbReference type="InterPro" id="IPR017853">
    <property type="entry name" value="GH"/>
</dbReference>
<keyword evidence="6" id="KW-1185">Reference proteome</keyword>
<evidence type="ECO:0000256" key="2">
    <source>
        <dbReference type="SAM" id="Phobius"/>
    </source>
</evidence>
<feature type="chain" id="PRO_5040496369" evidence="3">
    <location>
        <begin position="22"/>
        <end position="661"/>
    </location>
</feature>
<dbReference type="Gene3D" id="3.20.20.80">
    <property type="entry name" value="Glycosidases"/>
    <property type="match status" value="1"/>
</dbReference>
<feature type="domain" description="Beta-glucuronidase C-terminal" evidence="4">
    <location>
        <begin position="466"/>
        <end position="569"/>
    </location>
</feature>
<keyword evidence="2" id="KW-0472">Membrane</keyword>
<dbReference type="EMBL" id="WIUZ02000007">
    <property type="protein sequence ID" value="KAF9784989.1"/>
    <property type="molecule type" value="Genomic_DNA"/>
</dbReference>
<dbReference type="InterPro" id="IPR013780">
    <property type="entry name" value="Glyco_hydro_b"/>
</dbReference>
<feature type="signal peptide" evidence="3">
    <location>
        <begin position="1"/>
        <end position="21"/>
    </location>
</feature>
<proteinExistence type="predicted"/>
<feature type="region of interest" description="Disordered" evidence="1">
    <location>
        <begin position="38"/>
        <end position="66"/>
    </location>
</feature>
<dbReference type="SUPFAM" id="SSF51445">
    <property type="entry name" value="(Trans)glycosidases"/>
    <property type="match status" value="1"/>
</dbReference>
<feature type="compositionally biased region" description="Low complexity" evidence="1">
    <location>
        <begin position="40"/>
        <end position="58"/>
    </location>
</feature>